<dbReference type="SUPFAM" id="SSF47473">
    <property type="entry name" value="EF-hand"/>
    <property type="match status" value="1"/>
</dbReference>
<reference evidence="2" key="1">
    <citation type="submission" date="2014-08" db="EMBL/GenBank/DDBJ databases">
        <authorList>
            <person name="Sharma Rahul"/>
            <person name="Thines Marco"/>
        </authorList>
    </citation>
    <scope>NUCLEOTIDE SEQUENCE</scope>
</reference>
<proteinExistence type="predicted"/>
<evidence type="ECO:0000256" key="1">
    <source>
        <dbReference type="SAM" id="MobiDB-lite"/>
    </source>
</evidence>
<feature type="compositionally biased region" description="Polar residues" evidence="1">
    <location>
        <begin position="185"/>
        <end position="197"/>
    </location>
</feature>
<name>A0A0F7SUF3_PHARH</name>
<sequence length="512" mass="56388">MVSDPRERERNGEMKERESREGSDTTDTEYIGYFGVASDSCGLKELLLPLDIYREGLDNMPGDESFLDSAEFADLTSANRALLSYAFDHAGDPLPVTKKPSKKKRKTESIEPEDITAMPEVEAGGGFVTEDDDERGGFVMDDDGEEGGGFIVDEEEDDAGGGFLMDDEDQNGGGFLPDPDIEVVESNQADISTPSSTDESRPRSAKTHIPLSLIPRALKLANLPPSDMEVLEFFKQSAEGWSDDTDLNTAGAASRLGGGGGSRRRVHEEKGVSRRDWFSVCAILLASREEEGENDDNSEDQQDEEEEEEDEVGGDEEDDEDDEWMEDDPDQAGGFIASPKSRLTEQGEDEDDIFNPNRRRTRRNTRSAAVASPVPSLPSSEDGDDDETAYSESGASNKKSAKLAKGAKPVGKLKGRKTKRMLLDEDMIGDIDLTKDEKRRAKEAWSMFFTDDQKSSKAIGFKEVWEAARVLKEGWNQAQVKEMIASFSSAPDKSVLSLDDFEKLMWQGGMLA</sequence>
<feature type="region of interest" description="Disordered" evidence="1">
    <location>
        <begin position="240"/>
        <end position="272"/>
    </location>
</feature>
<organism evidence="2">
    <name type="scientific">Phaffia rhodozyma</name>
    <name type="common">Yeast</name>
    <name type="synonym">Xanthophyllomyces dendrorhous</name>
    <dbReference type="NCBI Taxonomy" id="264483"/>
    <lineage>
        <taxon>Eukaryota</taxon>
        <taxon>Fungi</taxon>
        <taxon>Dikarya</taxon>
        <taxon>Basidiomycota</taxon>
        <taxon>Agaricomycotina</taxon>
        <taxon>Tremellomycetes</taxon>
        <taxon>Cystofilobasidiales</taxon>
        <taxon>Mrakiaceae</taxon>
        <taxon>Phaffia</taxon>
    </lineage>
</organism>
<feature type="compositionally biased region" description="Acidic residues" evidence="1">
    <location>
        <begin position="129"/>
        <end position="170"/>
    </location>
</feature>
<feature type="region of interest" description="Disordered" evidence="1">
    <location>
        <begin position="93"/>
        <end position="208"/>
    </location>
</feature>
<dbReference type="AlphaFoldDB" id="A0A0F7SUF3"/>
<feature type="compositionally biased region" description="Acidic residues" evidence="1">
    <location>
        <begin position="290"/>
        <end position="330"/>
    </location>
</feature>
<dbReference type="InterPro" id="IPR011992">
    <property type="entry name" value="EF-hand-dom_pair"/>
</dbReference>
<evidence type="ECO:0000313" key="2">
    <source>
        <dbReference type="EMBL" id="CED83613.1"/>
    </source>
</evidence>
<feature type="compositionally biased region" description="Basic and acidic residues" evidence="1">
    <location>
        <begin position="1"/>
        <end position="23"/>
    </location>
</feature>
<feature type="compositionally biased region" description="Low complexity" evidence="1">
    <location>
        <begin position="366"/>
        <end position="380"/>
    </location>
</feature>
<protein>
    <submittedName>
        <fullName evidence="2">EF-hand domain pair</fullName>
    </submittedName>
</protein>
<feature type="region of interest" description="Disordered" evidence="1">
    <location>
        <begin position="1"/>
        <end position="27"/>
    </location>
</feature>
<feature type="region of interest" description="Disordered" evidence="1">
    <location>
        <begin position="287"/>
        <end position="416"/>
    </location>
</feature>
<dbReference type="EMBL" id="LN483157">
    <property type="protein sequence ID" value="CED83613.1"/>
    <property type="molecule type" value="Genomic_DNA"/>
</dbReference>
<dbReference type="Gene3D" id="1.10.238.10">
    <property type="entry name" value="EF-hand"/>
    <property type="match status" value="1"/>
</dbReference>
<accession>A0A0F7SUF3</accession>